<comment type="caution">
    <text evidence="3">The sequence shown here is derived from an EMBL/GenBank/DDBJ whole genome shotgun (WGS) entry which is preliminary data.</text>
</comment>
<reference evidence="3" key="1">
    <citation type="submission" date="2022-07" db="EMBL/GenBank/DDBJ databases">
        <authorList>
            <person name="Trinca V."/>
            <person name="Uliana J.V.C."/>
            <person name="Torres T.T."/>
            <person name="Ward R.J."/>
            <person name="Monesi N."/>
        </authorList>
    </citation>
    <scope>NUCLEOTIDE SEQUENCE</scope>
    <source>
        <strain evidence="3">HSMRA1968</strain>
        <tissue evidence="3">Whole embryos</tissue>
    </source>
</reference>
<dbReference type="InterPro" id="IPR025398">
    <property type="entry name" value="DUF4371"/>
</dbReference>
<feature type="domain" description="DUF4371" evidence="2">
    <location>
        <begin position="230"/>
        <end position="412"/>
    </location>
</feature>
<dbReference type="SUPFAM" id="SSF53098">
    <property type="entry name" value="Ribonuclease H-like"/>
    <property type="match status" value="1"/>
</dbReference>
<accession>A0A9Q0S9G5</accession>
<sequence>MSKKSSRPSGAEKIREKNKLLLKAAGQSPNQKSLLDCFQKSSQVAKKELPINDELSNEPSAEVLTDNSLPKATDPDEVEVGNASCDQPFLIPKKDPLSVASFLHLHPIQPTTCRQSSVFVRSCGNMKVPRRWLSYNIATENFHCVICMAFCVSPSVWQTGCAFDNRHATTRVKEHESSDVHITAAEAYLRFDRTQRIENLINKEQTLLRISNVRNNQDIVKRIVNWILCIGRQGIAYRGNFESTKYWTDKSVNPGNLLEIIRTASQQDEKLRSHLEKCLEVSSYDDIDVKGPRGRGRRVTFLSKSTFNKLIIGIGDSMKKTIVNEIKSCGFYSLMVDSTQDVSGYEQCSLVVRYINKTTFDVEEKFIGILKLTDTTGLGYLNAIVPYLEELGIPVALMVACSFDGASNMRSDEKGLQARLKLINELIVYTWCFAHTLNLSVCDTVSCNTSARNLFGLLQSTHNFCAASYKRVLEWENVTKTLAGRKKLIRFENFGKTRWFSNEKSVTKIFGSYQKTNTDVYLAMLQFLHTIKTSKSFEAKVCFEAGAFLDNWTKLETILTAFSFLKIFEILGPVSKYFQTKGCDLMAALGMSKTAISDVGKYRSSFDQLKGKAITFSKTVNDSLIDEDFSVNEDLLTKRVRNIKRFPDEKARHEAIDDAWKNFKVNEFLVIIDSTTQTLTDRFNSVQNEKLLCRIHDAVSVQDKTFGNDPNQQGKQPLLTDANETTEHKMEGRYECGRCASKMHKSDDKKCPAKGKKCERCGKMDHFARSVAARSVMMKTERKFA</sequence>
<feature type="region of interest" description="Disordered" evidence="1">
    <location>
        <begin position="1"/>
        <end position="31"/>
    </location>
</feature>
<proteinExistence type="predicted"/>
<feature type="region of interest" description="Disordered" evidence="1">
    <location>
        <begin position="48"/>
        <end position="77"/>
    </location>
</feature>
<dbReference type="InterPro" id="IPR012337">
    <property type="entry name" value="RNaseH-like_sf"/>
</dbReference>
<dbReference type="Proteomes" id="UP001151699">
    <property type="component" value="Chromosome A"/>
</dbReference>
<evidence type="ECO:0000256" key="1">
    <source>
        <dbReference type="SAM" id="MobiDB-lite"/>
    </source>
</evidence>
<keyword evidence="4" id="KW-1185">Reference proteome</keyword>
<dbReference type="PANTHER" id="PTHR45749:SF21">
    <property type="entry name" value="DUF4371 DOMAIN-CONTAINING PROTEIN"/>
    <property type="match status" value="1"/>
</dbReference>
<organism evidence="3 4">
    <name type="scientific">Pseudolycoriella hygida</name>
    <dbReference type="NCBI Taxonomy" id="35572"/>
    <lineage>
        <taxon>Eukaryota</taxon>
        <taxon>Metazoa</taxon>
        <taxon>Ecdysozoa</taxon>
        <taxon>Arthropoda</taxon>
        <taxon>Hexapoda</taxon>
        <taxon>Insecta</taxon>
        <taxon>Pterygota</taxon>
        <taxon>Neoptera</taxon>
        <taxon>Endopterygota</taxon>
        <taxon>Diptera</taxon>
        <taxon>Nematocera</taxon>
        <taxon>Sciaroidea</taxon>
        <taxon>Sciaridae</taxon>
        <taxon>Pseudolycoriella</taxon>
    </lineage>
</organism>
<feature type="non-terminal residue" evidence="3">
    <location>
        <position position="785"/>
    </location>
</feature>
<dbReference type="OrthoDB" id="8045002at2759"/>
<gene>
    <name evidence="3" type="primary">ZMYM1_10</name>
    <name evidence="3" type="ORF">Bhyg_03563</name>
</gene>
<feature type="compositionally biased region" description="Basic and acidic residues" evidence="1">
    <location>
        <begin position="10"/>
        <end position="19"/>
    </location>
</feature>
<name>A0A9Q0S9G5_9DIPT</name>
<dbReference type="PANTHER" id="PTHR45749">
    <property type="match status" value="1"/>
</dbReference>
<dbReference type="EMBL" id="WJQU01000001">
    <property type="protein sequence ID" value="KAJ6648335.1"/>
    <property type="molecule type" value="Genomic_DNA"/>
</dbReference>
<dbReference type="Pfam" id="PF14291">
    <property type="entry name" value="DUF4371"/>
    <property type="match status" value="1"/>
</dbReference>
<protein>
    <submittedName>
        <fullName evidence="3">Zinc finger MYM-type protein 1</fullName>
    </submittedName>
</protein>
<evidence type="ECO:0000313" key="4">
    <source>
        <dbReference type="Proteomes" id="UP001151699"/>
    </source>
</evidence>
<dbReference type="AlphaFoldDB" id="A0A9Q0S9G5"/>
<evidence type="ECO:0000313" key="3">
    <source>
        <dbReference type="EMBL" id="KAJ6648335.1"/>
    </source>
</evidence>
<evidence type="ECO:0000259" key="2">
    <source>
        <dbReference type="Pfam" id="PF14291"/>
    </source>
</evidence>